<accession>A0AAU7NRG6</accession>
<dbReference type="PANTHER" id="PTHR33937">
    <property type="entry name" value="IRON-MOLYBDENUM PROTEIN-RELATED-RELATED"/>
    <property type="match status" value="1"/>
</dbReference>
<dbReference type="Pfam" id="PF02579">
    <property type="entry name" value="Nitro_FeMo-Co"/>
    <property type="match status" value="1"/>
</dbReference>
<name>A0AAU7NRG6_9GAMM</name>
<dbReference type="KEGG" id="mech:Q9L42_014695"/>
<dbReference type="InterPro" id="IPR036105">
    <property type="entry name" value="DiNase_FeMo-co_biosyn_sf"/>
</dbReference>
<gene>
    <name evidence="3" type="ORF">Q9L42_014695</name>
</gene>
<dbReference type="EMBL" id="CP157743">
    <property type="protein sequence ID" value="XBS19597.1"/>
    <property type="molecule type" value="Genomic_DNA"/>
</dbReference>
<evidence type="ECO:0000313" key="3">
    <source>
        <dbReference type="EMBL" id="XBS19597.1"/>
    </source>
</evidence>
<keyword evidence="1" id="KW-0535">Nitrogen fixation</keyword>
<dbReference type="SUPFAM" id="SSF53146">
    <property type="entry name" value="Nitrogenase accessory factor-like"/>
    <property type="match status" value="1"/>
</dbReference>
<evidence type="ECO:0000259" key="2">
    <source>
        <dbReference type="Pfam" id="PF02579"/>
    </source>
</evidence>
<dbReference type="InterPro" id="IPR051840">
    <property type="entry name" value="NifX/NifY_domain"/>
</dbReference>
<dbReference type="InterPro" id="IPR003731">
    <property type="entry name" value="Di-Nase_FeMo-co_biosynth"/>
</dbReference>
<dbReference type="RefSeq" id="WP_305907657.1">
    <property type="nucleotide sequence ID" value="NZ_CP157743.1"/>
</dbReference>
<organism evidence="3 4">
    <name type="scientific">Methylomarinum roseum</name>
    <dbReference type="NCBI Taxonomy" id="3067653"/>
    <lineage>
        <taxon>Bacteria</taxon>
        <taxon>Pseudomonadati</taxon>
        <taxon>Pseudomonadota</taxon>
        <taxon>Gammaproteobacteria</taxon>
        <taxon>Methylococcales</taxon>
        <taxon>Methylococcaceae</taxon>
        <taxon>Methylomarinum</taxon>
    </lineage>
</organism>
<keyword evidence="4" id="KW-1185">Reference proteome</keyword>
<dbReference type="AlphaFoldDB" id="A0AAU7NRG6"/>
<evidence type="ECO:0000313" key="4">
    <source>
        <dbReference type="Proteomes" id="UP001225378"/>
    </source>
</evidence>
<proteinExistence type="predicted"/>
<protein>
    <submittedName>
        <fullName evidence="3">NifB/NifX family molybdenum-iron cluster-binding protein</fullName>
    </submittedName>
</protein>
<dbReference type="Gene3D" id="3.30.420.130">
    <property type="entry name" value="Dinitrogenase iron-molybdenum cofactor biosynthesis domain"/>
    <property type="match status" value="1"/>
</dbReference>
<feature type="domain" description="Dinitrogenase iron-molybdenum cofactor biosynthesis" evidence="2">
    <location>
        <begin position="12"/>
        <end position="100"/>
    </location>
</feature>
<sequence length="124" mass="14016">MKIAVASQNRRDITEHAGRCRKFWIYHIENDSIADKQLLELTKEQSFHDSFPHDPSPLDDVQVLIAGGMGSGLVRRLEDKNIEAVVTTETVPDRAVESYLNGSLVTRAIEPHEHGHRHAHERGD</sequence>
<dbReference type="PANTHER" id="PTHR33937:SF2">
    <property type="entry name" value="DINITROGENASE IRON-MOLYBDENUM COFACTOR BIOSYNTHESIS DOMAIN-CONTAINING PROTEIN"/>
    <property type="match status" value="1"/>
</dbReference>
<dbReference type="Proteomes" id="UP001225378">
    <property type="component" value="Chromosome"/>
</dbReference>
<evidence type="ECO:0000256" key="1">
    <source>
        <dbReference type="ARBA" id="ARBA00023231"/>
    </source>
</evidence>
<reference evidence="3 4" key="1">
    <citation type="journal article" date="2024" name="Microbiology">
        <title>Methylomarinum rosea sp. nov., a novel halophilic methanotrophic bacterium from the hypersaline Lake Elton.</title>
        <authorList>
            <person name="Suleimanov R.Z."/>
            <person name="Oshkin I.Y."/>
            <person name="Danilova O.V."/>
            <person name="Suzina N.E."/>
            <person name="Dedysh S.N."/>
        </authorList>
    </citation>
    <scope>NUCLEOTIDE SEQUENCE [LARGE SCALE GENOMIC DNA]</scope>
    <source>
        <strain evidence="3 4">Ch1-1</strain>
    </source>
</reference>